<evidence type="ECO:0000313" key="2">
    <source>
        <dbReference type="Proteomes" id="UP000240996"/>
    </source>
</evidence>
<proteinExistence type="predicted"/>
<accession>A0A2T4YT92</accession>
<dbReference type="EMBL" id="PZZN01000001">
    <property type="protein sequence ID" value="PTM47038.1"/>
    <property type="molecule type" value="Genomic_DNA"/>
</dbReference>
<name>A0A2T4YT92_9SPHN</name>
<dbReference type="Proteomes" id="UP000240996">
    <property type="component" value="Unassembled WGS sequence"/>
</dbReference>
<dbReference type="RefSeq" id="WP_128082073.1">
    <property type="nucleotide sequence ID" value="NZ_CP098762.1"/>
</dbReference>
<sequence>MSLRLEHVTKLAHSKEGLRAAYAAGVDHQQNGWLRYPPCKWDHPAILAFDESGTCVGGINWGEDHDDRTLTITFAWGSPTAPAAFAAVLSRFRKTHLNGWFTEIHFTISTHNEAMQKAVKVLGLVPRAFTFEMPVKAMARS</sequence>
<gene>
    <name evidence="1" type="ORF">C8J24_0420</name>
</gene>
<dbReference type="AlphaFoldDB" id="A0A2T4YT92"/>
<reference evidence="1 2" key="1">
    <citation type="submission" date="2018-04" db="EMBL/GenBank/DDBJ databases">
        <title>Genomic Encyclopedia of Type Strains, Phase III (KMG-III): the genomes of soil and plant-associated and newly described type strains.</title>
        <authorList>
            <person name="Whitman W."/>
        </authorList>
    </citation>
    <scope>NUCLEOTIDE SEQUENCE [LARGE SCALE GENOMIC DNA]</scope>
    <source>
        <strain evidence="1 2">NW12</strain>
    </source>
</reference>
<evidence type="ECO:0000313" key="1">
    <source>
        <dbReference type="EMBL" id="PTM47038.1"/>
    </source>
</evidence>
<organism evidence="1 2">
    <name type="scientific">Sphingomonas aerolata</name>
    <dbReference type="NCBI Taxonomy" id="185951"/>
    <lineage>
        <taxon>Bacteria</taxon>
        <taxon>Pseudomonadati</taxon>
        <taxon>Pseudomonadota</taxon>
        <taxon>Alphaproteobacteria</taxon>
        <taxon>Sphingomonadales</taxon>
        <taxon>Sphingomonadaceae</taxon>
        <taxon>Sphingomonas</taxon>
    </lineage>
</organism>
<evidence type="ECO:0008006" key="3">
    <source>
        <dbReference type="Google" id="ProtNLM"/>
    </source>
</evidence>
<protein>
    <recommendedName>
        <fullName evidence="3">N-acetyltransferase domain-containing protein</fullName>
    </recommendedName>
</protein>
<comment type="caution">
    <text evidence="1">The sequence shown here is derived from an EMBL/GenBank/DDBJ whole genome shotgun (WGS) entry which is preliminary data.</text>
</comment>
<keyword evidence="2" id="KW-1185">Reference proteome</keyword>
<dbReference type="GeneID" id="93688851"/>